<keyword evidence="3" id="KW-1003">Cell membrane</keyword>
<keyword evidence="4 7" id="KW-0812">Transmembrane</keyword>
<dbReference type="PANTHER" id="PTHR34582">
    <property type="entry name" value="UPF0702 TRANSMEMBRANE PROTEIN YCAP"/>
    <property type="match status" value="1"/>
</dbReference>
<evidence type="ECO:0000256" key="2">
    <source>
        <dbReference type="ARBA" id="ARBA00006448"/>
    </source>
</evidence>
<protein>
    <submittedName>
        <fullName evidence="10">DUF421 domain-containing protein</fullName>
    </submittedName>
</protein>
<dbReference type="PANTHER" id="PTHR34582:SF7">
    <property type="entry name" value="UPF0702 TRANSMEMBRANE PROTEIN YDFS"/>
    <property type="match status" value="1"/>
</dbReference>
<dbReference type="InterPro" id="IPR048454">
    <property type="entry name" value="YetF_N"/>
</dbReference>
<evidence type="ECO:0000256" key="7">
    <source>
        <dbReference type="SAM" id="Phobius"/>
    </source>
</evidence>
<dbReference type="Pfam" id="PF20730">
    <property type="entry name" value="YetF_N"/>
    <property type="match status" value="1"/>
</dbReference>
<dbReference type="Gene3D" id="3.30.240.20">
    <property type="entry name" value="bsu07140 like domains"/>
    <property type="match status" value="2"/>
</dbReference>
<evidence type="ECO:0000313" key="11">
    <source>
        <dbReference type="Proteomes" id="UP001243623"/>
    </source>
</evidence>
<keyword evidence="11" id="KW-1185">Reference proteome</keyword>
<evidence type="ECO:0000256" key="5">
    <source>
        <dbReference type="ARBA" id="ARBA00022989"/>
    </source>
</evidence>
<dbReference type="Pfam" id="PF04239">
    <property type="entry name" value="DUF421"/>
    <property type="match status" value="1"/>
</dbReference>
<comment type="similarity">
    <text evidence="2">Belongs to the UPF0702 family.</text>
</comment>
<evidence type="ECO:0000256" key="4">
    <source>
        <dbReference type="ARBA" id="ARBA00022692"/>
    </source>
</evidence>
<feature type="domain" description="YetF-like N-terminal transmembrane" evidence="9">
    <location>
        <begin position="15"/>
        <end position="79"/>
    </location>
</feature>
<dbReference type="InterPro" id="IPR023090">
    <property type="entry name" value="UPF0702_alpha/beta_dom_sf"/>
</dbReference>
<evidence type="ECO:0000313" key="10">
    <source>
        <dbReference type="EMBL" id="WIW69950.1"/>
    </source>
</evidence>
<sequence length="227" mass="26130">MEFHEVLRDTWQTALVFLSLLVFTRFLGKTQVGQLTFYEYISGITIGSIAGNIIAAEQEKFIPHFYDLILFVALTYLLSVTTIKNRYLRHIIEGSATIIIENGKILRDNMKSLRYDLDELNAQLRQQGILDISEVQFAIFETTGELSIIKKVQDQPVSKKDLNITPQEIQMPIELIMDGEIIHKNLVKQQISREWLDAQLQNQNIISPHEVMYAGLDSQGQFFLIKK</sequence>
<dbReference type="GO" id="GO:0005886">
    <property type="term" value="C:plasma membrane"/>
    <property type="evidence" value="ECO:0007669"/>
    <property type="project" value="UniProtKB-SubCell"/>
</dbReference>
<dbReference type="InterPro" id="IPR007353">
    <property type="entry name" value="DUF421"/>
</dbReference>
<evidence type="ECO:0000259" key="9">
    <source>
        <dbReference type="Pfam" id="PF20730"/>
    </source>
</evidence>
<name>A0A9Y2ETG1_9FIRM</name>
<evidence type="ECO:0000259" key="8">
    <source>
        <dbReference type="Pfam" id="PF04239"/>
    </source>
</evidence>
<reference evidence="10" key="1">
    <citation type="submission" date="2023-03" db="EMBL/GenBank/DDBJ databases">
        <title>Selenobaculum gbiensis gen. nov. sp. nov., a new bacterium isolated from the gut microbiota of IBD patient.</title>
        <authorList>
            <person name="Yeo S."/>
            <person name="Park H."/>
            <person name="Huh C.S."/>
        </authorList>
    </citation>
    <scope>NUCLEOTIDE SEQUENCE</scope>
    <source>
        <strain evidence="10">ICN-92133</strain>
    </source>
</reference>
<dbReference type="RefSeq" id="WP_147669736.1">
    <property type="nucleotide sequence ID" value="NZ_CP120678.1"/>
</dbReference>
<accession>A0A9Y2ETG1</accession>
<dbReference type="AlphaFoldDB" id="A0A9Y2ETG1"/>
<comment type="subcellular location">
    <subcellularLocation>
        <location evidence="1">Cell membrane</location>
        <topology evidence="1">Multi-pass membrane protein</topology>
    </subcellularLocation>
</comment>
<dbReference type="EMBL" id="CP120678">
    <property type="protein sequence ID" value="WIW69950.1"/>
    <property type="molecule type" value="Genomic_DNA"/>
</dbReference>
<feature type="transmembrane region" description="Helical" evidence="7">
    <location>
        <begin position="61"/>
        <end position="80"/>
    </location>
</feature>
<dbReference type="KEGG" id="sgbi:P3F81_08475"/>
<keyword evidence="6 7" id="KW-0472">Membrane</keyword>
<organism evidence="10 11">
    <name type="scientific">Selenobaculum gibii</name>
    <dbReference type="NCBI Taxonomy" id="3054208"/>
    <lineage>
        <taxon>Bacteria</taxon>
        <taxon>Bacillati</taxon>
        <taxon>Bacillota</taxon>
        <taxon>Negativicutes</taxon>
        <taxon>Selenomonadales</taxon>
        <taxon>Selenomonadaceae</taxon>
        <taxon>Selenobaculum</taxon>
    </lineage>
</organism>
<feature type="transmembrane region" description="Helical" evidence="7">
    <location>
        <begin position="35"/>
        <end position="55"/>
    </location>
</feature>
<evidence type="ECO:0000256" key="3">
    <source>
        <dbReference type="ARBA" id="ARBA00022475"/>
    </source>
</evidence>
<evidence type="ECO:0000256" key="1">
    <source>
        <dbReference type="ARBA" id="ARBA00004651"/>
    </source>
</evidence>
<proteinExistence type="inferred from homology"/>
<dbReference type="Proteomes" id="UP001243623">
    <property type="component" value="Chromosome"/>
</dbReference>
<gene>
    <name evidence="10" type="ORF">P3F81_08475</name>
</gene>
<evidence type="ECO:0000256" key="6">
    <source>
        <dbReference type="ARBA" id="ARBA00023136"/>
    </source>
</evidence>
<feature type="transmembrane region" description="Helical" evidence="7">
    <location>
        <begin position="12"/>
        <end position="28"/>
    </location>
</feature>
<keyword evidence="5 7" id="KW-1133">Transmembrane helix</keyword>
<feature type="domain" description="YetF C-terminal" evidence="8">
    <location>
        <begin position="84"/>
        <end position="215"/>
    </location>
</feature>